<evidence type="ECO:0000256" key="11">
    <source>
        <dbReference type="ARBA" id="ARBA00047652"/>
    </source>
</evidence>
<organism evidence="16 17">
    <name type="scientific">Thecamonas trahens ATCC 50062</name>
    <dbReference type="NCBI Taxonomy" id="461836"/>
    <lineage>
        <taxon>Eukaryota</taxon>
        <taxon>Apusozoa</taxon>
        <taxon>Apusomonadida</taxon>
        <taxon>Apusomonadidae</taxon>
        <taxon>Thecamonas</taxon>
    </lineage>
</organism>
<name>A0A0L0D5E6_THETB</name>
<keyword evidence="2" id="KW-0285">Flavoprotein</keyword>
<keyword evidence="17" id="KW-1185">Reference proteome</keyword>
<evidence type="ECO:0000256" key="7">
    <source>
        <dbReference type="ARBA" id="ARBA00023027"/>
    </source>
</evidence>
<dbReference type="EMBL" id="GL349447">
    <property type="protein sequence ID" value="KNC47435.1"/>
    <property type="molecule type" value="Genomic_DNA"/>
</dbReference>
<accession>A0A0L0D5E6</accession>
<keyword evidence="5" id="KW-0521">NADP</keyword>
<evidence type="ECO:0000256" key="6">
    <source>
        <dbReference type="ARBA" id="ARBA00023002"/>
    </source>
</evidence>
<keyword evidence="7" id="KW-0520">NAD</keyword>
<dbReference type="Pfam" id="PF01207">
    <property type="entry name" value="Dus"/>
    <property type="match status" value="1"/>
</dbReference>
<gene>
    <name evidence="16" type="ORF">AMSG_02453</name>
</gene>
<evidence type="ECO:0000256" key="1">
    <source>
        <dbReference type="ARBA" id="ARBA00001917"/>
    </source>
</evidence>
<proteinExistence type="inferred from homology"/>
<dbReference type="GO" id="GO:0017150">
    <property type="term" value="F:tRNA dihydrouridine synthase activity"/>
    <property type="evidence" value="ECO:0007669"/>
    <property type="project" value="InterPro"/>
</dbReference>
<comment type="catalytic activity">
    <reaction evidence="12">
        <text>5,6-dihydrouridine(16) in tRNA + NAD(+) = uridine(16) in tRNA + NADH + H(+)</text>
        <dbReference type="Rhea" id="RHEA:53380"/>
        <dbReference type="Rhea" id="RHEA-COMP:13543"/>
        <dbReference type="Rhea" id="RHEA-COMP:13544"/>
        <dbReference type="ChEBI" id="CHEBI:15378"/>
        <dbReference type="ChEBI" id="CHEBI:57540"/>
        <dbReference type="ChEBI" id="CHEBI:57945"/>
        <dbReference type="ChEBI" id="CHEBI:65315"/>
        <dbReference type="ChEBI" id="CHEBI:74443"/>
        <dbReference type="EC" id="1.3.1.88"/>
    </reaction>
    <physiologicalReaction direction="right-to-left" evidence="12">
        <dbReference type="Rhea" id="RHEA:53382"/>
    </physiologicalReaction>
</comment>
<evidence type="ECO:0000256" key="14">
    <source>
        <dbReference type="SAM" id="MobiDB-lite"/>
    </source>
</evidence>
<comment type="catalytic activity">
    <reaction evidence="13">
        <text>5,6-dihydrouridine(17) in tRNA + NADP(+) = uridine(17) in tRNA + NADPH + H(+)</text>
        <dbReference type="Rhea" id="RHEA:53368"/>
        <dbReference type="Rhea" id="RHEA-COMP:13541"/>
        <dbReference type="Rhea" id="RHEA-COMP:13542"/>
        <dbReference type="ChEBI" id="CHEBI:15378"/>
        <dbReference type="ChEBI" id="CHEBI:57783"/>
        <dbReference type="ChEBI" id="CHEBI:58349"/>
        <dbReference type="ChEBI" id="CHEBI:65315"/>
        <dbReference type="ChEBI" id="CHEBI:74443"/>
        <dbReference type="EC" id="1.3.1.88"/>
    </reaction>
    <physiologicalReaction direction="right-to-left" evidence="13">
        <dbReference type="Rhea" id="RHEA:53370"/>
    </physiologicalReaction>
</comment>
<dbReference type="InterPro" id="IPR018517">
    <property type="entry name" value="tRNA_hU_synthase_CS"/>
</dbReference>
<sequence>MSSSHIASAWKFYRSLGSPKYIVAPMVNASELAFRLLTRRYGAELCVTPMLNSAVWVRSEEYREKNLRVAPGDEPLLAQFCGNDPKILLEAALDVQDRVAGVDINLGCPQNIARRGHYGAFLLEETELLVEMVDTLARGLTVPVTCKIRVLESGVDDTIALCLALQDAGCSILTVHGRTRRMKKDLIGPCDWGAIKAIKEAVDIPVFANGGIECFEDIDECMRATCVDGVMLSEAILERPDIFANVPFSIANQLKISREYLALARDYPPYVNKVTRGHIFKFLHTAMTSWPELRPMLGKSRTVDEMAAVVERVSDLVQHELTCPLPATECPVTHSDGRTWYRRHAHRWNAGMKATLEPVDYSAEPQPIAMSDRAVAKAAAKAVAKATANINAKAASEAASAAASTASETEQAASGGQTDEGKAQEATAS</sequence>
<dbReference type="OrthoDB" id="272303at2759"/>
<dbReference type="Gene3D" id="3.20.20.70">
    <property type="entry name" value="Aldolase class I"/>
    <property type="match status" value="1"/>
</dbReference>
<dbReference type="InterPro" id="IPR035587">
    <property type="entry name" value="DUS-like_FMN-bd"/>
</dbReference>
<evidence type="ECO:0000256" key="9">
    <source>
        <dbReference type="ARBA" id="ARBA00038890"/>
    </source>
</evidence>
<dbReference type="OMA" id="QRPHHDI"/>
<dbReference type="GeneID" id="25562133"/>
<feature type="domain" description="DUS-like FMN-binding" evidence="15">
    <location>
        <begin position="23"/>
        <end position="265"/>
    </location>
</feature>
<dbReference type="EC" id="1.3.1.88" evidence="9"/>
<evidence type="ECO:0000256" key="2">
    <source>
        <dbReference type="ARBA" id="ARBA00022630"/>
    </source>
</evidence>
<evidence type="ECO:0000256" key="5">
    <source>
        <dbReference type="ARBA" id="ARBA00022857"/>
    </source>
</evidence>
<dbReference type="AlphaFoldDB" id="A0A0L0D5E6"/>
<evidence type="ECO:0000313" key="16">
    <source>
        <dbReference type="EMBL" id="KNC47435.1"/>
    </source>
</evidence>
<comment type="similarity">
    <text evidence="8">Belongs to the Dus family. Dus1 subfamily.</text>
</comment>
<reference evidence="16 17" key="1">
    <citation type="submission" date="2010-05" db="EMBL/GenBank/DDBJ databases">
        <title>The Genome Sequence of Thecamonas trahens ATCC 50062.</title>
        <authorList>
            <consortium name="The Broad Institute Genome Sequencing Platform"/>
            <person name="Russ C."/>
            <person name="Cuomo C."/>
            <person name="Shea T."/>
            <person name="Young S.K."/>
            <person name="Zeng Q."/>
            <person name="Koehrsen M."/>
            <person name="Haas B."/>
            <person name="Borodovsky M."/>
            <person name="Guigo R."/>
            <person name="Alvarado L."/>
            <person name="Berlin A."/>
            <person name="Bochicchio J."/>
            <person name="Borenstein D."/>
            <person name="Chapman S."/>
            <person name="Chen Z."/>
            <person name="Freedman E."/>
            <person name="Gellesch M."/>
            <person name="Goldberg J."/>
            <person name="Griggs A."/>
            <person name="Gujja S."/>
            <person name="Heilman E."/>
            <person name="Heiman D."/>
            <person name="Hepburn T."/>
            <person name="Howarth C."/>
            <person name="Jen D."/>
            <person name="Larson L."/>
            <person name="Mehta T."/>
            <person name="Park D."/>
            <person name="Pearson M."/>
            <person name="Roberts A."/>
            <person name="Saif S."/>
            <person name="Shenoy N."/>
            <person name="Sisk P."/>
            <person name="Stolte C."/>
            <person name="Sykes S."/>
            <person name="Thomson T."/>
            <person name="Walk T."/>
            <person name="White J."/>
            <person name="Yandava C."/>
            <person name="Burger G."/>
            <person name="Gray M.W."/>
            <person name="Holland P.W.H."/>
            <person name="King N."/>
            <person name="Lang F.B.F."/>
            <person name="Roger A.J."/>
            <person name="Ruiz-Trillo I."/>
            <person name="Lander E."/>
            <person name="Nusbaum C."/>
        </authorList>
    </citation>
    <scope>NUCLEOTIDE SEQUENCE [LARGE SCALE GENOMIC DNA]</scope>
    <source>
        <strain evidence="16 17">ATCC 50062</strain>
    </source>
</reference>
<dbReference type="CDD" id="cd02801">
    <property type="entry name" value="DUS_like_FMN"/>
    <property type="match status" value="1"/>
</dbReference>
<keyword evidence="4" id="KW-0819">tRNA processing</keyword>
<comment type="catalytic activity">
    <reaction evidence="10">
        <text>5,6-dihydrouridine(17) in tRNA + NAD(+) = uridine(17) in tRNA + NADH + H(+)</text>
        <dbReference type="Rhea" id="RHEA:53372"/>
        <dbReference type="Rhea" id="RHEA-COMP:13541"/>
        <dbReference type="Rhea" id="RHEA-COMP:13542"/>
        <dbReference type="ChEBI" id="CHEBI:15378"/>
        <dbReference type="ChEBI" id="CHEBI:57540"/>
        <dbReference type="ChEBI" id="CHEBI:57945"/>
        <dbReference type="ChEBI" id="CHEBI:65315"/>
        <dbReference type="ChEBI" id="CHEBI:74443"/>
        <dbReference type="EC" id="1.3.1.88"/>
    </reaction>
    <physiologicalReaction direction="right-to-left" evidence="10">
        <dbReference type="Rhea" id="RHEA:53374"/>
    </physiologicalReaction>
</comment>
<evidence type="ECO:0000256" key="4">
    <source>
        <dbReference type="ARBA" id="ARBA00022694"/>
    </source>
</evidence>
<comment type="catalytic activity">
    <reaction evidence="11">
        <text>5,6-dihydrouridine(16) in tRNA + NADP(+) = uridine(16) in tRNA + NADPH + H(+)</text>
        <dbReference type="Rhea" id="RHEA:53376"/>
        <dbReference type="Rhea" id="RHEA-COMP:13543"/>
        <dbReference type="Rhea" id="RHEA-COMP:13544"/>
        <dbReference type="ChEBI" id="CHEBI:15378"/>
        <dbReference type="ChEBI" id="CHEBI:57783"/>
        <dbReference type="ChEBI" id="CHEBI:58349"/>
        <dbReference type="ChEBI" id="CHEBI:65315"/>
        <dbReference type="ChEBI" id="CHEBI:74443"/>
        <dbReference type="EC" id="1.3.1.88"/>
    </reaction>
    <physiologicalReaction direction="right-to-left" evidence="11">
        <dbReference type="Rhea" id="RHEA:53378"/>
    </physiologicalReaction>
</comment>
<dbReference type="PROSITE" id="PS01136">
    <property type="entry name" value="UPF0034"/>
    <property type="match status" value="1"/>
</dbReference>
<evidence type="ECO:0000256" key="3">
    <source>
        <dbReference type="ARBA" id="ARBA00022643"/>
    </source>
</evidence>
<keyword evidence="6" id="KW-0560">Oxidoreductase</keyword>
<evidence type="ECO:0000313" key="17">
    <source>
        <dbReference type="Proteomes" id="UP000054408"/>
    </source>
</evidence>
<dbReference type="RefSeq" id="XP_013759372.1">
    <property type="nucleotide sequence ID" value="XM_013903918.1"/>
</dbReference>
<dbReference type="SUPFAM" id="SSF51395">
    <property type="entry name" value="FMN-linked oxidoreductases"/>
    <property type="match status" value="1"/>
</dbReference>
<feature type="region of interest" description="Disordered" evidence="14">
    <location>
        <begin position="391"/>
        <end position="429"/>
    </location>
</feature>
<feature type="compositionally biased region" description="Low complexity" evidence="14">
    <location>
        <begin position="391"/>
        <end position="414"/>
    </location>
</feature>
<evidence type="ECO:0000256" key="8">
    <source>
        <dbReference type="ARBA" id="ARBA00038313"/>
    </source>
</evidence>
<dbReference type="STRING" id="461836.A0A0L0D5E6"/>
<comment type="cofactor">
    <cofactor evidence="1">
        <name>FMN</name>
        <dbReference type="ChEBI" id="CHEBI:58210"/>
    </cofactor>
</comment>
<protein>
    <recommendedName>
        <fullName evidence="9">tRNA-dihydrouridine(16/17) synthase [NAD(P)(+)]</fullName>
        <ecNumber evidence="9">1.3.1.88</ecNumber>
    </recommendedName>
</protein>
<keyword evidence="3" id="KW-0288">FMN</keyword>
<dbReference type="Proteomes" id="UP000054408">
    <property type="component" value="Unassembled WGS sequence"/>
</dbReference>
<dbReference type="PANTHER" id="PTHR11082:SF5">
    <property type="entry name" value="TRNA-DIHYDROURIDINE(16_17) SYNTHASE [NAD(P)(+)]-LIKE"/>
    <property type="match status" value="1"/>
</dbReference>
<dbReference type="PANTHER" id="PTHR11082">
    <property type="entry name" value="TRNA-DIHYDROURIDINE SYNTHASE"/>
    <property type="match status" value="1"/>
</dbReference>
<evidence type="ECO:0000259" key="15">
    <source>
        <dbReference type="Pfam" id="PF01207"/>
    </source>
</evidence>
<dbReference type="GO" id="GO:0050660">
    <property type="term" value="F:flavin adenine dinucleotide binding"/>
    <property type="evidence" value="ECO:0007669"/>
    <property type="project" value="InterPro"/>
</dbReference>
<dbReference type="InterPro" id="IPR013785">
    <property type="entry name" value="Aldolase_TIM"/>
</dbReference>
<evidence type="ECO:0000256" key="13">
    <source>
        <dbReference type="ARBA" id="ARBA00049467"/>
    </source>
</evidence>
<dbReference type="eggNOG" id="KOG2335">
    <property type="taxonomic scope" value="Eukaryota"/>
</dbReference>
<evidence type="ECO:0000256" key="12">
    <source>
        <dbReference type="ARBA" id="ARBA00048934"/>
    </source>
</evidence>
<evidence type="ECO:0000256" key="10">
    <source>
        <dbReference type="ARBA" id="ARBA00047287"/>
    </source>
</evidence>